<dbReference type="SUPFAM" id="SSF51306">
    <property type="entry name" value="LexA/Signal peptidase"/>
    <property type="match status" value="1"/>
</dbReference>
<feature type="active site" evidence="10">
    <location>
        <position position="49"/>
    </location>
</feature>
<evidence type="ECO:0000259" key="12">
    <source>
        <dbReference type="Pfam" id="PF10502"/>
    </source>
</evidence>
<keyword evidence="14" id="KW-1185">Reference proteome</keyword>
<dbReference type="Gene3D" id="2.10.109.10">
    <property type="entry name" value="Umud Fragment, subunit A"/>
    <property type="match status" value="1"/>
</dbReference>
<dbReference type="GO" id="GO:0004252">
    <property type="term" value="F:serine-type endopeptidase activity"/>
    <property type="evidence" value="ECO:0007669"/>
    <property type="project" value="InterPro"/>
</dbReference>
<evidence type="ECO:0000256" key="6">
    <source>
        <dbReference type="ARBA" id="ARBA00022801"/>
    </source>
</evidence>
<evidence type="ECO:0000256" key="2">
    <source>
        <dbReference type="ARBA" id="ARBA00007066"/>
    </source>
</evidence>
<keyword evidence="4" id="KW-0812">Transmembrane</keyword>
<dbReference type="EC" id="3.4.21.-" evidence="11"/>
<evidence type="ECO:0000256" key="1">
    <source>
        <dbReference type="ARBA" id="ARBA00004434"/>
    </source>
</evidence>
<protein>
    <recommendedName>
        <fullName evidence="11">Mitochondrial inner membrane protease subunit</fullName>
        <ecNumber evidence="11">3.4.21.-</ecNumber>
    </recommendedName>
</protein>
<evidence type="ECO:0000256" key="3">
    <source>
        <dbReference type="ARBA" id="ARBA00022670"/>
    </source>
</evidence>
<gene>
    <name evidence="13" type="ORF">LTR78_010231</name>
</gene>
<dbReference type="NCBIfam" id="TIGR02227">
    <property type="entry name" value="sigpep_I_bact"/>
    <property type="match status" value="1"/>
</dbReference>
<evidence type="ECO:0000256" key="7">
    <source>
        <dbReference type="ARBA" id="ARBA00022989"/>
    </source>
</evidence>
<comment type="similarity">
    <text evidence="2">Belongs to the peptidase S26 family. IMP2 subfamily.</text>
</comment>
<dbReference type="Proteomes" id="UP001274830">
    <property type="component" value="Unassembled WGS sequence"/>
</dbReference>
<keyword evidence="9" id="KW-0472">Membrane</keyword>
<evidence type="ECO:0000256" key="8">
    <source>
        <dbReference type="ARBA" id="ARBA00023128"/>
    </source>
</evidence>
<dbReference type="GO" id="GO:0006465">
    <property type="term" value="P:signal peptide processing"/>
    <property type="evidence" value="ECO:0007669"/>
    <property type="project" value="InterPro"/>
</dbReference>
<keyword evidence="6 11" id="KW-0378">Hydrolase</keyword>
<dbReference type="Pfam" id="PF10502">
    <property type="entry name" value="Peptidase_S26"/>
    <property type="match status" value="1"/>
</dbReference>
<sequence>MPIAAYTSSLARNITRRIFASLPLVLFTTSGVIFINDNVIETSWITGGSMSPTLSPDYETTRKRDLVLWNKWSANTARYEPGDVILFRSPHDPETVAVKRVIGTEGDSITLDPRRRPSRRRDAADLPESRGWDAWAGRVPTVPDGHLWVEGDFWRRSRDSNWYGPISKSLVQGKAVAVVWPLSRFGTRPWEDGYTSKTKVKPGVIEKEEDTAGLVKAIRHG</sequence>
<dbReference type="GO" id="GO:0006627">
    <property type="term" value="P:protein processing involved in protein targeting to mitochondrion"/>
    <property type="evidence" value="ECO:0007669"/>
    <property type="project" value="InterPro"/>
</dbReference>
<proteinExistence type="inferred from homology"/>
<dbReference type="InterPro" id="IPR036286">
    <property type="entry name" value="LexA/Signal_pep-like_sf"/>
</dbReference>
<dbReference type="InterPro" id="IPR037730">
    <property type="entry name" value="IMP2"/>
</dbReference>
<evidence type="ECO:0000256" key="4">
    <source>
        <dbReference type="ARBA" id="ARBA00022692"/>
    </source>
</evidence>
<evidence type="ECO:0000313" key="13">
    <source>
        <dbReference type="EMBL" id="KAK3669850.1"/>
    </source>
</evidence>
<reference evidence="13" key="1">
    <citation type="submission" date="2023-07" db="EMBL/GenBank/DDBJ databases">
        <title>Black Yeasts Isolated from many extreme environments.</title>
        <authorList>
            <person name="Coleine C."/>
            <person name="Stajich J.E."/>
            <person name="Selbmann L."/>
        </authorList>
    </citation>
    <scope>NUCLEOTIDE SEQUENCE</scope>
    <source>
        <strain evidence="13">CCFEE 5485</strain>
    </source>
</reference>
<dbReference type="InterPro" id="IPR019533">
    <property type="entry name" value="Peptidase_S26"/>
</dbReference>
<evidence type="ECO:0000256" key="9">
    <source>
        <dbReference type="ARBA" id="ARBA00023136"/>
    </source>
</evidence>
<keyword evidence="3 11" id="KW-0645">Protease</keyword>
<comment type="subcellular location">
    <subcellularLocation>
        <location evidence="1">Mitochondrion inner membrane</location>
        <topology evidence="1">Single-pass membrane protein</topology>
    </subcellularLocation>
</comment>
<feature type="domain" description="Peptidase S26" evidence="12">
    <location>
        <begin position="25"/>
        <end position="180"/>
    </location>
</feature>
<dbReference type="InterPro" id="IPR000223">
    <property type="entry name" value="Pept_S26A_signal_pept_1"/>
</dbReference>
<keyword evidence="8 11" id="KW-0496">Mitochondrion</keyword>
<evidence type="ECO:0000256" key="11">
    <source>
        <dbReference type="RuleBase" id="RU362041"/>
    </source>
</evidence>
<comment type="caution">
    <text evidence="13">The sequence shown here is derived from an EMBL/GenBank/DDBJ whole genome shotgun (WGS) entry which is preliminary data.</text>
</comment>
<dbReference type="PRINTS" id="PR00727">
    <property type="entry name" value="LEADERPTASE"/>
</dbReference>
<evidence type="ECO:0000256" key="5">
    <source>
        <dbReference type="ARBA" id="ARBA00022792"/>
    </source>
</evidence>
<keyword evidence="7" id="KW-1133">Transmembrane helix</keyword>
<organism evidence="13 14">
    <name type="scientific">Recurvomyces mirabilis</name>
    <dbReference type="NCBI Taxonomy" id="574656"/>
    <lineage>
        <taxon>Eukaryota</taxon>
        <taxon>Fungi</taxon>
        <taxon>Dikarya</taxon>
        <taxon>Ascomycota</taxon>
        <taxon>Pezizomycotina</taxon>
        <taxon>Dothideomycetes</taxon>
        <taxon>Dothideomycetidae</taxon>
        <taxon>Mycosphaerellales</taxon>
        <taxon>Teratosphaeriaceae</taxon>
        <taxon>Recurvomyces</taxon>
    </lineage>
</organism>
<dbReference type="PANTHER" id="PTHR46041:SF2">
    <property type="entry name" value="MITOCHONDRIAL INNER MEMBRANE PROTEASE SUBUNIT 2"/>
    <property type="match status" value="1"/>
</dbReference>
<name>A0AAE0WI33_9PEZI</name>
<accession>A0AAE0WI33</accession>
<evidence type="ECO:0000256" key="10">
    <source>
        <dbReference type="PIRSR" id="PIRSR600223-1"/>
    </source>
</evidence>
<dbReference type="CDD" id="cd06530">
    <property type="entry name" value="S26_SPase_I"/>
    <property type="match status" value="1"/>
</dbReference>
<dbReference type="EMBL" id="JAUTXT010000069">
    <property type="protein sequence ID" value="KAK3669850.1"/>
    <property type="molecule type" value="Genomic_DNA"/>
</dbReference>
<evidence type="ECO:0000313" key="14">
    <source>
        <dbReference type="Proteomes" id="UP001274830"/>
    </source>
</evidence>
<keyword evidence="5 11" id="KW-0999">Mitochondrion inner membrane</keyword>
<dbReference type="PANTHER" id="PTHR46041">
    <property type="entry name" value="MITOCHONDRIAL INNER MEMBRANE PROTEASE SUBUNIT 2"/>
    <property type="match status" value="1"/>
</dbReference>
<feature type="active site" evidence="10">
    <location>
        <position position="99"/>
    </location>
</feature>
<dbReference type="GO" id="GO:0042720">
    <property type="term" value="C:mitochondrial inner membrane peptidase complex"/>
    <property type="evidence" value="ECO:0007669"/>
    <property type="project" value="InterPro"/>
</dbReference>
<dbReference type="AlphaFoldDB" id="A0AAE0WI33"/>